<dbReference type="Proteomes" id="UP000018851">
    <property type="component" value="Chromosome"/>
</dbReference>
<dbReference type="STRING" id="1123269.NX02_26045"/>
<dbReference type="KEGG" id="ssan:NX02_26045"/>
<reference evidence="2 3" key="1">
    <citation type="submission" date="2013-07" db="EMBL/GenBank/DDBJ databases">
        <title>Completed genome of Sphingomonas sanxanigenens NX02.</title>
        <authorList>
            <person name="Ma T."/>
            <person name="Huang H."/>
            <person name="Wu M."/>
            <person name="Li X."/>
            <person name="Li G."/>
        </authorList>
    </citation>
    <scope>NUCLEOTIDE SEQUENCE [LARGE SCALE GENOMIC DNA]</scope>
    <source>
        <strain evidence="2 3">NX02</strain>
    </source>
</reference>
<dbReference type="eggNOG" id="ENOG5033B9P">
    <property type="taxonomic scope" value="Bacteria"/>
</dbReference>
<protein>
    <recommendedName>
        <fullName evidence="4">Lipoprotein SmpA/OmlA domain-containing protein</fullName>
    </recommendedName>
</protein>
<gene>
    <name evidence="2" type="ORF">NX02_26045</name>
</gene>
<proteinExistence type="predicted"/>
<dbReference type="AlphaFoldDB" id="W0AI63"/>
<name>W0AI63_9SPHN</name>
<feature type="signal peptide" evidence="1">
    <location>
        <begin position="1"/>
        <end position="22"/>
    </location>
</feature>
<evidence type="ECO:0008006" key="4">
    <source>
        <dbReference type="Google" id="ProtNLM"/>
    </source>
</evidence>
<dbReference type="OrthoDB" id="8482143at2"/>
<dbReference type="PATRIC" id="fig|1123269.5.peg.5110"/>
<sequence length="127" mass="13354">MTRLLIAGAPAALLLAGCTTGAPRPAVTPPPPVARPAAPAPIGLERVIGKDARNLVALFGQPDQDTREPGARRLQFAGPICILDAYLYPPARGREPVVTYVDARQPDGRDIDRASCVAALTRRPAAQ</sequence>
<evidence type="ECO:0000313" key="3">
    <source>
        <dbReference type="Proteomes" id="UP000018851"/>
    </source>
</evidence>
<dbReference type="EMBL" id="CP006644">
    <property type="protein sequence ID" value="AHE56811.1"/>
    <property type="molecule type" value="Genomic_DNA"/>
</dbReference>
<dbReference type="RefSeq" id="WP_025294913.1">
    <property type="nucleotide sequence ID" value="NZ_CP006644.1"/>
</dbReference>
<organism evidence="2 3">
    <name type="scientific">Sphingomonas sanxanigenens DSM 19645 = NX02</name>
    <dbReference type="NCBI Taxonomy" id="1123269"/>
    <lineage>
        <taxon>Bacteria</taxon>
        <taxon>Pseudomonadati</taxon>
        <taxon>Pseudomonadota</taxon>
        <taxon>Alphaproteobacteria</taxon>
        <taxon>Sphingomonadales</taxon>
        <taxon>Sphingomonadaceae</taxon>
        <taxon>Sphingomonas</taxon>
    </lineage>
</organism>
<dbReference type="HOGENOM" id="CLU_147467_0_0_5"/>
<keyword evidence="1" id="KW-0732">Signal</keyword>
<dbReference type="PROSITE" id="PS51257">
    <property type="entry name" value="PROKAR_LIPOPROTEIN"/>
    <property type="match status" value="1"/>
</dbReference>
<feature type="chain" id="PRO_5004785424" description="Lipoprotein SmpA/OmlA domain-containing protein" evidence="1">
    <location>
        <begin position="23"/>
        <end position="127"/>
    </location>
</feature>
<keyword evidence="3" id="KW-1185">Reference proteome</keyword>
<evidence type="ECO:0000313" key="2">
    <source>
        <dbReference type="EMBL" id="AHE56811.1"/>
    </source>
</evidence>
<accession>W0AI63</accession>
<evidence type="ECO:0000256" key="1">
    <source>
        <dbReference type="SAM" id="SignalP"/>
    </source>
</evidence>